<accession>A0A9X3SRS1</accession>
<dbReference type="AlphaFoldDB" id="A0A9X3SRS1"/>
<dbReference type="Proteomes" id="UP001146067">
    <property type="component" value="Unassembled WGS sequence"/>
</dbReference>
<reference evidence="2" key="1">
    <citation type="submission" date="2022-12" db="EMBL/GenBank/DDBJ databases">
        <title>Gycomyces niveus sp.nov.,a novel actinomycete isolated from soil in Shouguan.</title>
        <authorList>
            <person name="Yang X."/>
        </authorList>
    </citation>
    <scope>NUCLEOTIDE SEQUENCE</scope>
    <source>
        <strain evidence="2">NEAU-A15</strain>
    </source>
</reference>
<protein>
    <submittedName>
        <fullName evidence="2">Uncharacterized protein</fullName>
    </submittedName>
</protein>
<evidence type="ECO:0000256" key="1">
    <source>
        <dbReference type="SAM" id="Phobius"/>
    </source>
</evidence>
<name>A0A9X3SRS1_9ACTN</name>
<comment type="caution">
    <text evidence="2">The sequence shown here is derived from an EMBL/GenBank/DDBJ whole genome shotgun (WGS) entry which is preliminary data.</text>
</comment>
<dbReference type="EMBL" id="JAPZVP010000002">
    <property type="protein sequence ID" value="MDA1358738.1"/>
    <property type="molecule type" value="Genomic_DNA"/>
</dbReference>
<keyword evidence="1" id="KW-0472">Membrane</keyword>
<keyword evidence="1" id="KW-1133">Transmembrane helix</keyword>
<sequence>MITYDPEGRAAHRTGEPTGSPLALFGAIAAAAFVVGTVARVIYLRFRFNRGAKRRAAIGAPGL</sequence>
<proteinExistence type="predicted"/>
<keyword evidence="3" id="KW-1185">Reference proteome</keyword>
<evidence type="ECO:0000313" key="2">
    <source>
        <dbReference type="EMBL" id="MDA1358738.1"/>
    </source>
</evidence>
<feature type="transmembrane region" description="Helical" evidence="1">
    <location>
        <begin position="22"/>
        <end position="46"/>
    </location>
</feature>
<dbReference type="RefSeq" id="WP_270108543.1">
    <property type="nucleotide sequence ID" value="NZ_JAPZVP010000002.1"/>
</dbReference>
<evidence type="ECO:0000313" key="3">
    <source>
        <dbReference type="Proteomes" id="UP001146067"/>
    </source>
</evidence>
<keyword evidence="1" id="KW-0812">Transmembrane</keyword>
<gene>
    <name evidence="2" type="ORF">O1R50_03835</name>
</gene>
<organism evidence="2 3">
    <name type="scientific">Glycomyces luteolus</name>
    <dbReference type="NCBI Taxonomy" id="2670330"/>
    <lineage>
        <taxon>Bacteria</taxon>
        <taxon>Bacillati</taxon>
        <taxon>Actinomycetota</taxon>
        <taxon>Actinomycetes</taxon>
        <taxon>Glycomycetales</taxon>
        <taxon>Glycomycetaceae</taxon>
        <taxon>Glycomyces</taxon>
    </lineage>
</organism>